<proteinExistence type="predicted"/>
<evidence type="ECO:0000256" key="1">
    <source>
        <dbReference type="SAM" id="MobiDB-lite"/>
    </source>
</evidence>
<gene>
    <name evidence="2" type="ORF">ACE5LO_11570</name>
</gene>
<dbReference type="RefSeq" id="WP_375520179.1">
    <property type="nucleotide sequence ID" value="NZ_JBHIRY010000009.1"/>
</dbReference>
<comment type="caution">
    <text evidence="2">The sequence shown here is derived from an EMBL/GenBank/DDBJ whole genome shotgun (WGS) entry which is preliminary data.</text>
</comment>
<sequence>MDRYPWRDTSSDIAGGQPPQWETPQGAQAKADKAEAAANKYTDEKNTDFTAHIQNTVIHVTQANKDDWNSKAAGNHTHPNATETTPGFMSAADKTKLDGVADRANNYVHPATHPPSIIAQDSGNRFVTDAEKVAWNGKANTTEASTTAKGLMSVADKVKLDGIEPKAEVNQNAFAAIKAAGQSDVVAGVEQDAINLAGGTGITITTDPAAKRVMITATGEATPGPHASSHITGGTDVIPDAVTDGASGLMSGADARFVRADGETKTGAQEKADAAEADAKRYTDDRIADVIPSAEKGAANGVAALGTDSKVPAAQLPISTATNDTSQTKVASASAVKAAFDLANSGMLPRVYSGLTDFNSFTTAGMYTIGEASQLSNNFGVAGWGLLFVEATNQPYLVQRFFSIGSGSRIFVRGRSEGATSWTAWKELFTTSGGAMVGTIASTNGIPLVSVIPGQTSWILHNSSNGGFYISPSNTNGGNDWNFDKGIRISRDGVIFSTSSGSILAENLVEMFRGVGSPEGVVAAPVGALYRNRVGGAGSTLYIKESGSGNTGWRAV</sequence>
<feature type="compositionally biased region" description="Basic and acidic residues" evidence="1">
    <location>
        <begin position="30"/>
        <end position="41"/>
    </location>
</feature>
<organism evidence="2 3">
    <name type="scientific">Paenibacillus medicaginis</name>
    <dbReference type="NCBI Taxonomy" id="1470560"/>
    <lineage>
        <taxon>Bacteria</taxon>
        <taxon>Bacillati</taxon>
        <taxon>Bacillota</taxon>
        <taxon>Bacilli</taxon>
        <taxon>Bacillales</taxon>
        <taxon>Paenibacillaceae</taxon>
        <taxon>Paenibacillus</taxon>
    </lineage>
</organism>
<dbReference type="EMBL" id="JBHIRY010000009">
    <property type="protein sequence ID" value="MFB5761030.1"/>
    <property type="molecule type" value="Genomic_DNA"/>
</dbReference>
<evidence type="ECO:0000313" key="2">
    <source>
        <dbReference type="EMBL" id="MFB5761030.1"/>
    </source>
</evidence>
<evidence type="ECO:0000313" key="3">
    <source>
        <dbReference type="Proteomes" id="UP001580430"/>
    </source>
</evidence>
<feature type="region of interest" description="Disordered" evidence="1">
    <location>
        <begin position="1"/>
        <end position="41"/>
    </location>
</feature>
<reference evidence="2 3" key="1">
    <citation type="submission" date="2024-09" db="EMBL/GenBank/DDBJ databases">
        <title>Paenibacillus zeirhizospherea sp. nov., isolated from surface of the maize (Zea mays) roots in a horticulture field, Hungary.</title>
        <authorList>
            <person name="Marton D."/>
            <person name="Farkas M."/>
            <person name="Bedics A."/>
            <person name="Toth E."/>
            <person name="Tancsics A."/>
            <person name="Boka K."/>
            <person name="Marati G."/>
            <person name="Kriszt B."/>
            <person name="Cserhati M."/>
        </authorList>
    </citation>
    <scope>NUCLEOTIDE SEQUENCE [LARGE SCALE GENOMIC DNA]</scope>
    <source>
        <strain evidence="2 3">JCM 18446</strain>
    </source>
</reference>
<dbReference type="CDD" id="cd19958">
    <property type="entry name" value="pyocin_knob"/>
    <property type="match status" value="1"/>
</dbReference>
<name>A0ABV5C103_9BACL</name>
<accession>A0ABV5C103</accession>
<dbReference type="Proteomes" id="UP001580430">
    <property type="component" value="Unassembled WGS sequence"/>
</dbReference>
<protein>
    <submittedName>
        <fullName evidence="2">Pyocin knob domain-containing protein</fullName>
    </submittedName>
</protein>
<feature type="compositionally biased region" description="Basic and acidic residues" evidence="1">
    <location>
        <begin position="1"/>
        <end position="10"/>
    </location>
</feature>
<keyword evidence="3" id="KW-1185">Reference proteome</keyword>